<sequence length="227" mass="25576">MGGPAGSEHSPRFGSQRHRDTQAPSPRQDQDYICTFLHPRRKRFDAVPHEKDLAFDLVKRELLARTSISRITTDTASKTVTTNVSIINDSTAPVNPNNLLACCFDKPRPIVSSVMTSVKELNDYMELIVPDEKSGDILLFWKNHEKSFPTLSEFLGEEKLYEELLQQGLSIPDGESVVIIEDVGSATSSPTSNRMKPNDDDDDDDDLLYDIEHMHDSKEPDNKFLNL</sequence>
<gene>
    <name evidence="3" type="ORF">BYL167_LOCUS15981</name>
    <name evidence="2" type="ORF">GIL414_LOCUS9880</name>
</gene>
<name>A0A8S2MN53_9BILA</name>
<dbReference type="AlphaFoldDB" id="A0A8S2MN53"/>
<evidence type="ECO:0000256" key="1">
    <source>
        <dbReference type="SAM" id="MobiDB-lite"/>
    </source>
</evidence>
<evidence type="ECO:0000313" key="2">
    <source>
        <dbReference type="EMBL" id="CAF3965783.1"/>
    </source>
</evidence>
<comment type="caution">
    <text evidence="2">The sequence shown here is derived from an EMBL/GenBank/DDBJ whole genome shotgun (WGS) entry which is preliminary data.</text>
</comment>
<feature type="region of interest" description="Disordered" evidence="1">
    <location>
        <begin position="184"/>
        <end position="227"/>
    </location>
</feature>
<evidence type="ECO:0000313" key="4">
    <source>
        <dbReference type="Proteomes" id="UP000681720"/>
    </source>
</evidence>
<feature type="compositionally biased region" description="Polar residues" evidence="1">
    <location>
        <begin position="185"/>
        <end position="195"/>
    </location>
</feature>
<dbReference type="SUPFAM" id="SSF53098">
    <property type="entry name" value="Ribonuclease H-like"/>
    <property type="match status" value="1"/>
</dbReference>
<organism evidence="2 4">
    <name type="scientific">Rotaria magnacalcarata</name>
    <dbReference type="NCBI Taxonomy" id="392030"/>
    <lineage>
        <taxon>Eukaryota</taxon>
        <taxon>Metazoa</taxon>
        <taxon>Spiralia</taxon>
        <taxon>Gnathifera</taxon>
        <taxon>Rotifera</taxon>
        <taxon>Eurotatoria</taxon>
        <taxon>Bdelloidea</taxon>
        <taxon>Philodinida</taxon>
        <taxon>Philodinidae</taxon>
        <taxon>Rotaria</taxon>
    </lineage>
</organism>
<proteinExistence type="predicted"/>
<evidence type="ECO:0000313" key="3">
    <source>
        <dbReference type="EMBL" id="CAF4042729.1"/>
    </source>
</evidence>
<dbReference type="Proteomes" id="UP000681720">
    <property type="component" value="Unassembled WGS sequence"/>
</dbReference>
<dbReference type="Proteomes" id="UP000681967">
    <property type="component" value="Unassembled WGS sequence"/>
</dbReference>
<dbReference type="EMBL" id="CAJOBJ010003446">
    <property type="protein sequence ID" value="CAF3965783.1"/>
    <property type="molecule type" value="Genomic_DNA"/>
</dbReference>
<dbReference type="InterPro" id="IPR012337">
    <property type="entry name" value="RNaseH-like_sf"/>
</dbReference>
<feature type="compositionally biased region" description="Acidic residues" evidence="1">
    <location>
        <begin position="199"/>
        <end position="209"/>
    </location>
</feature>
<reference evidence="2" key="1">
    <citation type="submission" date="2021-02" db="EMBL/GenBank/DDBJ databases">
        <authorList>
            <person name="Nowell W R."/>
        </authorList>
    </citation>
    <scope>NUCLEOTIDE SEQUENCE</scope>
</reference>
<feature type="compositionally biased region" description="Basic and acidic residues" evidence="1">
    <location>
        <begin position="210"/>
        <end position="227"/>
    </location>
</feature>
<evidence type="ECO:0008006" key="5">
    <source>
        <dbReference type="Google" id="ProtNLM"/>
    </source>
</evidence>
<dbReference type="EMBL" id="CAJOBH010006021">
    <property type="protein sequence ID" value="CAF4042729.1"/>
    <property type="molecule type" value="Genomic_DNA"/>
</dbReference>
<accession>A0A8S2MN53</accession>
<protein>
    <recommendedName>
        <fullName evidence="5">HAT C-terminal dimerisation domain-containing protein</fullName>
    </recommendedName>
</protein>
<feature type="region of interest" description="Disordered" evidence="1">
    <location>
        <begin position="1"/>
        <end position="29"/>
    </location>
</feature>